<evidence type="ECO:0000313" key="1">
    <source>
        <dbReference type="EMBL" id="CAP20247.1"/>
    </source>
</evidence>
<sequence>MRLGSQKEVLRPIIGSAAPLQTQTGLWLFEGFSSPPTTCTPAIRMGKIQLQLISVIGFINDDLQVACAGETKKSITEPTTDHASFLPLKSSRALSLAFSTCCLENS</sequence>
<accession>B0RKV0</accession>
<keyword evidence="1" id="KW-0614">Plasmid</keyword>
<geneLocation type="plasmid" evidence="1">
    <name>pYE854</name>
</geneLocation>
<reference evidence="1" key="1">
    <citation type="journal article" date="2008" name="J. Bacteriol.">
        <title>Genetic and functional properties of the self-transmissible Yersinia enterocolitica plasmid pYE854, which mobilizes the virulence plasmid pYV.</title>
        <authorList>
            <person name="Hammerl J.A."/>
            <person name="Klein I."/>
            <person name="Lanka E."/>
            <person name="Appel B."/>
            <person name="Hertwig S."/>
        </authorList>
    </citation>
    <scope>NUCLEOTIDE SEQUENCE [LARGE SCALE GENOMIC DNA]</scope>
    <source>
        <strain evidence="1">29854</strain>
        <plasmid evidence="1">pYE854</plasmid>
    </source>
</reference>
<dbReference type="AlphaFoldDB" id="B0RKV0"/>
<protein>
    <submittedName>
        <fullName evidence="1">Uncharacterized protein</fullName>
    </submittedName>
</protein>
<proteinExistence type="predicted"/>
<organism evidence="1">
    <name type="scientific">Yersinia enterocolitica</name>
    <dbReference type="NCBI Taxonomy" id="630"/>
    <lineage>
        <taxon>Bacteria</taxon>
        <taxon>Pseudomonadati</taxon>
        <taxon>Pseudomonadota</taxon>
        <taxon>Gammaproteobacteria</taxon>
        <taxon>Enterobacterales</taxon>
        <taxon>Yersiniaceae</taxon>
        <taxon>Yersinia</taxon>
    </lineage>
</organism>
<name>B0RKV0_YEREN</name>
<dbReference type="EMBL" id="AM905950">
    <property type="protein sequence ID" value="CAP20247.1"/>
    <property type="molecule type" value="Genomic_DNA"/>
</dbReference>